<protein>
    <submittedName>
        <fullName evidence="2">Uncharacterized protein</fullName>
    </submittedName>
</protein>
<reference evidence="2" key="1">
    <citation type="journal article" date="2015" name="Nature">
        <title>Complex archaea that bridge the gap between prokaryotes and eukaryotes.</title>
        <authorList>
            <person name="Spang A."/>
            <person name="Saw J.H."/>
            <person name="Jorgensen S.L."/>
            <person name="Zaremba-Niedzwiedzka K."/>
            <person name="Martijn J."/>
            <person name="Lind A.E."/>
            <person name="van Eijk R."/>
            <person name="Schleper C."/>
            <person name="Guy L."/>
            <person name="Ettema T.J."/>
        </authorList>
    </citation>
    <scope>NUCLEOTIDE SEQUENCE</scope>
</reference>
<evidence type="ECO:0000313" key="2">
    <source>
        <dbReference type="EMBL" id="KKM77549.1"/>
    </source>
</evidence>
<accession>A0A0F9K5Y0</accession>
<dbReference type="AlphaFoldDB" id="A0A0F9K5Y0"/>
<feature type="region of interest" description="Disordered" evidence="1">
    <location>
        <begin position="1"/>
        <end position="28"/>
    </location>
</feature>
<organism evidence="2">
    <name type="scientific">marine sediment metagenome</name>
    <dbReference type="NCBI Taxonomy" id="412755"/>
    <lineage>
        <taxon>unclassified sequences</taxon>
        <taxon>metagenomes</taxon>
        <taxon>ecological metagenomes</taxon>
    </lineage>
</organism>
<comment type="caution">
    <text evidence="2">The sequence shown here is derived from an EMBL/GenBank/DDBJ whole genome shotgun (WGS) entry which is preliminary data.</text>
</comment>
<name>A0A0F9K5Y0_9ZZZZ</name>
<gene>
    <name evidence="2" type="ORF">LCGC14_1368950</name>
</gene>
<proteinExistence type="predicted"/>
<sequence>MPCQTARAWPARTERPLTGDSMNGLSGDERLRRERDWAKMRRRVEELFGAEPGAFDPIGPVKRDIERLGRLLKIPLPGFLNGFRRG</sequence>
<evidence type="ECO:0000256" key="1">
    <source>
        <dbReference type="SAM" id="MobiDB-lite"/>
    </source>
</evidence>
<dbReference type="EMBL" id="LAZR01008626">
    <property type="protein sequence ID" value="KKM77549.1"/>
    <property type="molecule type" value="Genomic_DNA"/>
</dbReference>